<feature type="transmembrane region" description="Helical" evidence="2">
    <location>
        <begin position="644"/>
        <end position="664"/>
    </location>
</feature>
<keyword evidence="2" id="KW-0812">Transmembrane</keyword>
<dbReference type="NCBIfam" id="TIGR01760">
    <property type="entry name" value="tape_meas_TP901"/>
    <property type="match status" value="1"/>
</dbReference>
<evidence type="ECO:0000313" key="5">
    <source>
        <dbReference type="Proteomes" id="UP000220621"/>
    </source>
</evidence>
<reference evidence="4 5" key="1">
    <citation type="submission" date="2017-09" db="EMBL/GenBank/DDBJ databases">
        <title>Large-scale bioinformatics analysis of Bacillus genomes uncovers conserved roles of natural products in bacterial physiology.</title>
        <authorList>
            <consortium name="Agbiome Team Llc"/>
            <person name="Bleich R.M."/>
            <person name="Grubbs K.J."/>
            <person name="Santa Maria K.C."/>
            <person name="Allen S.E."/>
            <person name="Farag S."/>
            <person name="Shank E.A."/>
            <person name="Bowers A."/>
        </authorList>
    </citation>
    <scope>NUCLEOTIDE SEQUENCE [LARGE SCALE GENOMIC DNA]</scope>
    <source>
        <strain evidence="4 5">AFS010764</strain>
    </source>
</reference>
<sequence length="829" mass="86250">MEVFKIFGTLGLRDNEYRTGLSRAEQQGQRTSNSINRGFKNTGSMFSGMGAAVGGFGVSMMGMAGVAVGAGAAIAGTVSAGANFEKTMSTVKAMTGATGDQMDAMTKQAKALGADTKFSASQAAEGMAFLGMAGFKTNDIMKAMPGMLNLAAAGNLDLGRAADIASNIMAGFSIDAGQAGHASDVLAFAASNSNTSVEQLGEAMKYASGTASTIGLGLEETTAAMMSMADVGLQGSVAGQAFATSLGRLAKPTGEAKKVIDGLNLSFFDQQGKIKPLPDIIGELEKGMGGMTEQQKTATLQTIFGAEAFKNWAALLKTGSGKLRENTEALKESDGAAKKMAETMNDNLIGKWDSFTSKLEGLAITIFERVAPALVGLLAGAEAAVTGIDQFIQALIPMDSMMAGVTNLTNALGLMWKTASGDGDAGIQAVDLMTKMGLSPEMQEMAMSVIYNIRNGIDMLKALVAGDWGTTRGIGEKLGISPETTEQLIMLTASIYGAVNNVIEGIKNGLAAFAPVVMSIIGNIWSFISGVFAMTLPYITSAIQSISSFTKGALDQIAAFWRDNGTQISQAVSVAFNFISSIISAVMPVIAFIISSTWESIKSVINGALNIIMGLIKTFTSVLTGDWRGAWDGIKQILSGAWDLMWGIVGLGIGKITGLVTKFVPGLGKIFAPVTDLIAKPFELAWKAVEKVVGWITKAWDGISGILGKVKEGASAVGDFVGGIVGRSAPVSAAPVNGFASGGIFKPNQERMIKIGDAKSYDEAVLPLNTNTLGKIGDRIAATMNGGGGSETIIIKPQPIILNGRQIAKASGQEINRELGFQRGREVRV</sequence>
<name>A0A2A8BSU7_9BACI</name>
<organism evidence="4 5">
    <name type="scientific">Bacillus wiedmannii</name>
    <dbReference type="NCBI Taxonomy" id="1890302"/>
    <lineage>
        <taxon>Bacteria</taxon>
        <taxon>Bacillati</taxon>
        <taxon>Bacillota</taxon>
        <taxon>Bacilli</taxon>
        <taxon>Bacillales</taxon>
        <taxon>Bacillaceae</taxon>
        <taxon>Bacillus</taxon>
        <taxon>Bacillus cereus group</taxon>
    </lineage>
</organism>
<dbReference type="EMBL" id="NUDL01000020">
    <property type="protein sequence ID" value="PEM57648.1"/>
    <property type="molecule type" value="Genomic_DNA"/>
</dbReference>
<dbReference type="Pfam" id="PF10145">
    <property type="entry name" value="PhageMin_Tail"/>
    <property type="match status" value="1"/>
</dbReference>
<keyword evidence="1" id="KW-1188">Viral release from host cell</keyword>
<dbReference type="AlphaFoldDB" id="A0A2A8BSU7"/>
<keyword evidence="2" id="KW-1133">Transmembrane helix</keyword>
<dbReference type="InterPro" id="IPR010090">
    <property type="entry name" value="Phage_tape_meas"/>
</dbReference>
<evidence type="ECO:0000313" key="4">
    <source>
        <dbReference type="EMBL" id="PEM57648.1"/>
    </source>
</evidence>
<gene>
    <name evidence="4" type="ORF">CN611_07505</name>
</gene>
<dbReference type="RefSeq" id="WP_098102114.1">
    <property type="nucleotide sequence ID" value="NZ_NUDL01000020.1"/>
</dbReference>
<feature type="transmembrane region" description="Helical" evidence="2">
    <location>
        <begin position="607"/>
        <end position="624"/>
    </location>
</feature>
<dbReference type="PANTHER" id="PTHR37813">
    <property type="entry name" value="FELS-2 PROPHAGE PROTEIN"/>
    <property type="match status" value="1"/>
</dbReference>
<protein>
    <submittedName>
        <fullName evidence="4">Phage tail tape measure protein</fullName>
    </submittedName>
</protein>
<proteinExistence type="predicted"/>
<keyword evidence="2" id="KW-0472">Membrane</keyword>
<feature type="transmembrane region" description="Helical" evidence="2">
    <location>
        <begin position="574"/>
        <end position="595"/>
    </location>
</feature>
<dbReference type="PANTHER" id="PTHR37813:SF1">
    <property type="entry name" value="FELS-2 PROPHAGE PROTEIN"/>
    <property type="match status" value="1"/>
</dbReference>
<evidence type="ECO:0000259" key="3">
    <source>
        <dbReference type="Pfam" id="PF10145"/>
    </source>
</evidence>
<evidence type="ECO:0000256" key="2">
    <source>
        <dbReference type="SAM" id="Phobius"/>
    </source>
</evidence>
<evidence type="ECO:0000256" key="1">
    <source>
        <dbReference type="ARBA" id="ARBA00022612"/>
    </source>
</evidence>
<dbReference type="Proteomes" id="UP000220621">
    <property type="component" value="Unassembled WGS sequence"/>
</dbReference>
<comment type="caution">
    <text evidence="4">The sequence shown here is derived from an EMBL/GenBank/DDBJ whole genome shotgun (WGS) entry which is preliminary data.</text>
</comment>
<accession>A0A2A8BSU7</accession>
<feature type="domain" description="Phage tail tape measure protein" evidence="3">
    <location>
        <begin position="107"/>
        <end position="305"/>
    </location>
</feature>